<dbReference type="InParanoid" id="A0A5C3PF51"/>
<dbReference type="AlphaFoldDB" id="A0A5C3PF51"/>
<gene>
    <name evidence="1" type="ORF">K466DRAFT_222173</name>
</gene>
<name>A0A5C3PF51_9APHY</name>
<keyword evidence="2" id="KW-1185">Reference proteome</keyword>
<dbReference type="EMBL" id="ML211311">
    <property type="protein sequence ID" value="TFK84523.1"/>
    <property type="molecule type" value="Genomic_DNA"/>
</dbReference>
<sequence length="219" mass="24675">MVTAVTRPGMSSCGRFSRRYARQRPRGRRTRLCFSRLFAGCGACRAHSRCVATWQRGLAEVVFVGSLLARFSLAGENEQTQCGEPVLLDRGHPSGSNVRFDTGSCGDRSRFRDKYKVRAQPADHWHEEQDGTSWSVFDVQYQFIYSEALPSETVKVTTGGGQVYLPRLLARPERRYPCRGSWPEDLNLEFDCTSISWLSSLTRPVRTARRGKKACVGLS</sequence>
<dbReference type="Proteomes" id="UP000308197">
    <property type="component" value="Unassembled WGS sequence"/>
</dbReference>
<protein>
    <submittedName>
        <fullName evidence="1">Uncharacterized protein</fullName>
    </submittedName>
</protein>
<evidence type="ECO:0000313" key="2">
    <source>
        <dbReference type="Proteomes" id="UP000308197"/>
    </source>
</evidence>
<evidence type="ECO:0000313" key="1">
    <source>
        <dbReference type="EMBL" id="TFK84523.1"/>
    </source>
</evidence>
<accession>A0A5C3PF51</accession>
<reference evidence="1 2" key="1">
    <citation type="journal article" date="2019" name="Nat. Ecol. Evol.">
        <title>Megaphylogeny resolves global patterns of mushroom evolution.</title>
        <authorList>
            <person name="Varga T."/>
            <person name="Krizsan K."/>
            <person name="Foldi C."/>
            <person name="Dima B."/>
            <person name="Sanchez-Garcia M."/>
            <person name="Sanchez-Ramirez S."/>
            <person name="Szollosi G.J."/>
            <person name="Szarkandi J.G."/>
            <person name="Papp V."/>
            <person name="Albert L."/>
            <person name="Andreopoulos W."/>
            <person name="Angelini C."/>
            <person name="Antonin V."/>
            <person name="Barry K.W."/>
            <person name="Bougher N.L."/>
            <person name="Buchanan P."/>
            <person name="Buyck B."/>
            <person name="Bense V."/>
            <person name="Catcheside P."/>
            <person name="Chovatia M."/>
            <person name="Cooper J."/>
            <person name="Damon W."/>
            <person name="Desjardin D."/>
            <person name="Finy P."/>
            <person name="Geml J."/>
            <person name="Haridas S."/>
            <person name="Hughes K."/>
            <person name="Justo A."/>
            <person name="Karasinski D."/>
            <person name="Kautmanova I."/>
            <person name="Kiss B."/>
            <person name="Kocsube S."/>
            <person name="Kotiranta H."/>
            <person name="LaButti K.M."/>
            <person name="Lechner B.E."/>
            <person name="Liimatainen K."/>
            <person name="Lipzen A."/>
            <person name="Lukacs Z."/>
            <person name="Mihaltcheva S."/>
            <person name="Morgado L.N."/>
            <person name="Niskanen T."/>
            <person name="Noordeloos M.E."/>
            <person name="Ohm R.A."/>
            <person name="Ortiz-Santana B."/>
            <person name="Ovrebo C."/>
            <person name="Racz N."/>
            <person name="Riley R."/>
            <person name="Savchenko A."/>
            <person name="Shiryaev A."/>
            <person name="Soop K."/>
            <person name="Spirin V."/>
            <person name="Szebenyi C."/>
            <person name="Tomsovsky M."/>
            <person name="Tulloss R.E."/>
            <person name="Uehling J."/>
            <person name="Grigoriev I.V."/>
            <person name="Vagvolgyi C."/>
            <person name="Papp T."/>
            <person name="Martin F.M."/>
            <person name="Miettinen O."/>
            <person name="Hibbett D.S."/>
            <person name="Nagy L.G."/>
        </authorList>
    </citation>
    <scope>NUCLEOTIDE SEQUENCE [LARGE SCALE GENOMIC DNA]</scope>
    <source>
        <strain evidence="1 2">HHB13444</strain>
    </source>
</reference>
<proteinExistence type="predicted"/>
<organism evidence="1 2">
    <name type="scientific">Polyporus arcularius HHB13444</name>
    <dbReference type="NCBI Taxonomy" id="1314778"/>
    <lineage>
        <taxon>Eukaryota</taxon>
        <taxon>Fungi</taxon>
        <taxon>Dikarya</taxon>
        <taxon>Basidiomycota</taxon>
        <taxon>Agaricomycotina</taxon>
        <taxon>Agaricomycetes</taxon>
        <taxon>Polyporales</taxon>
        <taxon>Polyporaceae</taxon>
        <taxon>Polyporus</taxon>
    </lineage>
</organism>